<proteinExistence type="predicted"/>
<reference evidence="2" key="1">
    <citation type="submission" date="2016-03" db="EMBL/GenBank/DDBJ databases">
        <title>Draft genome sequence of Rosellinia necatrix.</title>
        <authorList>
            <person name="Kanematsu S."/>
        </authorList>
    </citation>
    <scope>NUCLEOTIDE SEQUENCE [LARGE SCALE GENOMIC DNA]</scope>
    <source>
        <strain evidence="2">W97</strain>
    </source>
</reference>
<accession>A0A1W2TNR8</accession>
<dbReference type="PANTHER" id="PTHR33112:SF16">
    <property type="entry name" value="HETEROKARYON INCOMPATIBILITY DOMAIN-CONTAINING PROTEIN"/>
    <property type="match status" value="1"/>
</dbReference>
<gene>
    <name evidence="2" type="ORF">SAMD00023353_4300650</name>
</gene>
<evidence type="ECO:0000259" key="1">
    <source>
        <dbReference type="Pfam" id="PF06985"/>
    </source>
</evidence>
<dbReference type="EMBL" id="DF977488">
    <property type="protein sequence ID" value="GAP90029.2"/>
    <property type="molecule type" value="Genomic_DNA"/>
</dbReference>
<dbReference type="OrthoDB" id="3486565at2759"/>
<protein>
    <submittedName>
        <fullName evidence="2">Putative het domain-containing protein</fullName>
    </submittedName>
</protein>
<dbReference type="PANTHER" id="PTHR33112">
    <property type="entry name" value="DOMAIN PROTEIN, PUTATIVE-RELATED"/>
    <property type="match status" value="1"/>
</dbReference>
<sequence>MTLCEICQEVDFPSLVGKCLLYCRERQRKEKQWKETGLEPDDYFSDRDETSPRREPPLWPRQHSDIFHIRESAKEGCGVCGVVLQAFERNGTSEEDARGWQIGFHALEGRIEAYYDLPKGPTKLCTLDAYMRKATGWFSVMLCVSNADGITVDKLFQALQIQEDASPPVLSMMENNPGSQACLAVASHWLRNCSENHDSCNPLTESQNTPKRLIDIGGGSREPSLIDTASLPGGVRWLSLSYCWGEEPSLKLTRDNIGILRSGAAMNKLDPTIRDAIFVTRALEIPYIWVDSLCILQDPGGADWSEQANKMNEIYGGSTVTLVVASSKTVTEGFLNDRQPQYVHVASWEASDTAGSSEVYLSPEWGKEEDSADGPWSSRGWTMQEGLLPNRLLYYTSSQMIWRCCEEESFERGVRRSVHGVMDRWSCNTRDDDISYGSPWFWGLGMFWKFKVFKSYLPYNMGVSSAVDLEVFRPWYEIIEKYSPRRFKDVSDRLVALSGLAREFGSTIQCNEYVAGLWRPDLIRGLMWRTEGAGIAHGFSLTRTANAIFPSWSWASTGDYEPITVDRKTDSHFKSVSRVQKVHIHLVDRGQPFGMVKSGSITIAGPLKRLPILYNKAWRSADEPMSKLQQYISKQLEIGSPGAMDPRFSSPLGGHFAILQMLYTLDSLDLLVLEATGGVTNEVYIYQRVGTLTLRYFCPEDIASSELIALLDESTSSLAARLGPPSESRQRYMTHNELVKEIEGDPWDVQTVTIV</sequence>
<dbReference type="Proteomes" id="UP000054516">
    <property type="component" value="Unassembled WGS sequence"/>
</dbReference>
<dbReference type="AlphaFoldDB" id="A0A1W2TNR8"/>
<keyword evidence="3" id="KW-1185">Reference proteome</keyword>
<feature type="domain" description="Heterokaryon incompatibility" evidence="1">
    <location>
        <begin position="238"/>
        <end position="385"/>
    </location>
</feature>
<name>A0A1W2TNR8_ROSNE</name>
<dbReference type="STRING" id="77044.A0A1W2TNR8"/>
<dbReference type="InterPro" id="IPR010730">
    <property type="entry name" value="HET"/>
</dbReference>
<dbReference type="Pfam" id="PF06985">
    <property type="entry name" value="HET"/>
    <property type="match status" value="1"/>
</dbReference>
<evidence type="ECO:0000313" key="2">
    <source>
        <dbReference type="EMBL" id="GAP90029.2"/>
    </source>
</evidence>
<evidence type="ECO:0000313" key="3">
    <source>
        <dbReference type="Proteomes" id="UP000054516"/>
    </source>
</evidence>
<organism evidence="2">
    <name type="scientific">Rosellinia necatrix</name>
    <name type="common">White root-rot fungus</name>
    <dbReference type="NCBI Taxonomy" id="77044"/>
    <lineage>
        <taxon>Eukaryota</taxon>
        <taxon>Fungi</taxon>
        <taxon>Dikarya</taxon>
        <taxon>Ascomycota</taxon>
        <taxon>Pezizomycotina</taxon>
        <taxon>Sordariomycetes</taxon>
        <taxon>Xylariomycetidae</taxon>
        <taxon>Xylariales</taxon>
        <taxon>Xylariaceae</taxon>
        <taxon>Rosellinia</taxon>
    </lineage>
</organism>